<feature type="region of interest" description="Disordered" evidence="1">
    <location>
        <begin position="1"/>
        <end position="49"/>
    </location>
</feature>
<gene>
    <name evidence="2" type="ORF">AVEN_261779_1</name>
</gene>
<evidence type="ECO:0000313" key="2">
    <source>
        <dbReference type="EMBL" id="GBN19696.1"/>
    </source>
</evidence>
<keyword evidence="3" id="KW-1185">Reference proteome</keyword>
<protein>
    <submittedName>
        <fullName evidence="2">Uncharacterized protein</fullName>
    </submittedName>
</protein>
<comment type="caution">
    <text evidence="2">The sequence shown here is derived from an EMBL/GenBank/DDBJ whole genome shotgun (WGS) entry which is preliminary data.</text>
</comment>
<dbReference type="AlphaFoldDB" id="A0A4Y2M1U3"/>
<accession>A0A4Y2M1U3</accession>
<evidence type="ECO:0000256" key="1">
    <source>
        <dbReference type="SAM" id="MobiDB-lite"/>
    </source>
</evidence>
<organism evidence="2 3">
    <name type="scientific">Araneus ventricosus</name>
    <name type="common">Orbweaver spider</name>
    <name type="synonym">Epeira ventricosa</name>
    <dbReference type="NCBI Taxonomy" id="182803"/>
    <lineage>
        <taxon>Eukaryota</taxon>
        <taxon>Metazoa</taxon>
        <taxon>Ecdysozoa</taxon>
        <taxon>Arthropoda</taxon>
        <taxon>Chelicerata</taxon>
        <taxon>Arachnida</taxon>
        <taxon>Araneae</taxon>
        <taxon>Araneomorphae</taxon>
        <taxon>Entelegynae</taxon>
        <taxon>Araneoidea</taxon>
        <taxon>Araneidae</taxon>
        <taxon>Araneus</taxon>
    </lineage>
</organism>
<sequence>MPVNSDKKSRSPKRRKHADAEPIQPKLSRVENEDSMLGDPPNNNMKPEHIPVDIVPGHSNDLAVDKPVEEYYPSKEYARTILGRERYAKAANGDQTYNPNDKRYATHSLDVKGVQHKVEYVAKRQDGTLDFLKDDRQNIIYPFDLTSGEPFFALDEHENETYLRVGQREVYPRNKDGIPIYAKTHDKHEYVPKLDNTPYYAKDLKGNEYYPKNADGHEYYIWIGFSQIPAHKNGNVPFYAKTSDQDEYYPQKIATEKN</sequence>
<dbReference type="OrthoDB" id="6473038at2759"/>
<dbReference type="Proteomes" id="UP000499080">
    <property type="component" value="Unassembled WGS sequence"/>
</dbReference>
<dbReference type="EMBL" id="BGPR01006520">
    <property type="protein sequence ID" value="GBN19696.1"/>
    <property type="molecule type" value="Genomic_DNA"/>
</dbReference>
<proteinExistence type="predicted"/>
<reference evidence="2 3" key="1">
    <citation type="journal article" date="2019" name="Sci. Rep.">
        <title>Orb-weaving spider Araneus ventricosus genome elucidates the spidroin gene catalogue.</title>
        <authorList>
            <person name="Kono N."/>
            <person name="Nakamura H."/>
            <person name="Ohtoshi R."/>
            <person name="Moran D.A.P."/>
            <person name="Shinohara A."/>
            <person name="Yoshida Y."/>
            <person name="Fujiwara M."/>
            <person name="Mori M."/>
            <person name="Tomita M."/>
            <person name="Arakawa K."/>
        </authorList>
    </citation>
    <scope>NUCLEOTIDE SEQUENCE [LARGE SCALE GENOMIC DNA]</scope>
</reference>
<name>A0A4Y2M1U3_ARAVE</name>
<evidence type="ECO:0000313" key="3">
    <source>
        <dbReference type="Proteomes" id="UP000499080"/>
    </source>
</evidence>